<protein>
    <recommendedName>
        <fullName evidence="8">Exosome complex component CSL4 C-terminal domain-containing protein</fullName>
    </recommendedName>
</protein>
<dbReference type="InParanoid" id="A0A0D2AB60"/>
<dbReference type="AlphaFoldDB" id="A0A0D2AB60"/>
<dbReference type="EMBL" id="KN847543">
    <property type="protein sequence ID" value="KIW03835.1"/>
    <property type="molecule type" value="Genomic_DNA"/>
</dbReference>
<dbReference type="GO" id="GO:0005737">
    <property type="term" value="C:cytoplasm"/>
    <property type="evidence" value="ECO:0007669"/>
    <property type="project" value="TreeGrafter"/>
</dbReference>
<sequence>MSLPSLAIPGQVIAASSDLAPGPGTFQCEQRIAASILGVPSSQKSSIAPKGPKILSIAPSARTPRLPQINAVVYARVTRIERQQARCTILVVSDTVAPQPLRALLRSQDVRATEKDKVKLAECFHVGDVIRATVIGLGDQSGYYLSTAGNDFGVVMAWSDAGNACVPISWCEVRDTETGLKEARKVAKPV</sequence>
<dbReference type="GO" id="GO:0000176">
    <property type="term" value="C:nuclear exosome (RNase complex)"/>
    <property type="evidence" value="ECO:0007669"/>
    <property type="project" value="TreeGrafter"/>
</dbReference>
<comment type="subcellular location">
    <subcellularLocation>
        <location evidence="1">Nucleus</location>
        <location evidence="1">Nucleolus</location>
    </subcellularLocation>
</comment>
<keyword evidence="7" id="KW-1185">Reference proteome</keyword>
<dbReference type="VEuPathDB" id="FungiDB:PV09_05134"/>
<dbReference type="Pfam" id="PF14382">
    <property type="entry name" value="ECR1_N"/>
    <property type="match status" value="1"/>
</dbReference>
<dbReference type="PANTHER" id="PTHR12686:SF8">
    <property type="entry name" value="EXOSOME COMPLEX COMPONENT CSL4"/>
    <property type="match status" value="1"/>
</dbReference>
<dbReference type="SUPFAM" id="SSF110324">
    <property type="entry name" value="Ribosomal L27 protein-like"/>
    <property type="match status" value="1"/>
</dbReference>
<dbReference type="RefSeq" id="XP_016213704.1">
    <property type="nucleotide sequence ID" value="XM_016358603.1"/>
</dbReference>
<gene>
    <name evidence="6" type="ORF">PV09_05134</name>
</gene>
<dbReference type="GO" id="GO:0006396">
    <property type="term" value="P:RNA processing"/>
    <property type="evidence" value="ECO:0007669"/>
    <property type="project" value="InterPro"/>
</dbReference>
<dbReference type="FunCoup" id="A0A0D2AB60">
    <property type="interactions" value="304"/>
</dbReference>
<evidence type="ECO:0000259" key="4">
    <source>
        <dbReference type="Pfam" id="PF10447"/>
    </source>
</evidence>
<evidence type="ECO:0000256" key="3">
    <source>
        <dbReference type="ARBA" id="ARBA00022835"/>
    </source>
</evidence>
<keyword evidence="2" id="KW-0963">Cytoplasm</keyword>
<dbReference type="InterPro" id="IPR012340">
    <property type="entry name" value="NA-bd_OB-fold"/>
</dbReference>
<dbReference type="GO" id="GO:0003723">
    <property type="term" value="F:RNA binding"/>
    <property type="evidence" value="ECO:0007669"/>
    <property type="project" value="InterPro"/>
</dbReference>
<evidence type="ECO:0000259" key="5">
    <source>
        <dbReference type="Pfam" id="PF14382"/>
    </source>
</evidence>
<feature type="domain" description="Exosome complex component CSL4 C-terminal" evidence="4">
    <location>
        <begin position="100"/>
        <end position="137"/>
    </location>
</feature>
<dbReference type="STRING" id="253628.A0A0D2AB60"/>
<evidence type="ECO:0008006" key="8">
    <source>
        <dbReference type="Google" id="ProtNLM"/>
    </source>
</evidence>
<organism evidence="6 7">
    <name type="scientific">Verruconis gallopava</name>
    <dbReference type="NCBI Taxonomy" id="253628"/>
    <lineage>
        <taxon>Eukaryota</taxon>
        <taxon>Fungi</taxon>
        <taxon>Dikarya</taxon>
        <taxon>Ascomycota</taxon>
        <taxon>Pezizomycotina</taxon>
        <taxon>Dothideomycetes</taxon>
        <taxon>Pleosporomycetidae</taxon>
        <taxon>Venturiales</taxon>
        <taxon>Sympoventuriaceae</taxon>
        <taxon>Verruconis</taxon>
    </lineage>
</organism>
<name>A0A0D2AB60_9PEZI</name>
<dbReference type="InterPro" id="IPR039771">
    <property type="entry name" value="Csl4"/>
</dbReference>
<dbReference type="PANTHER" id="PTHR12686">
    <property type="entry name" value="3'-5' EXORIBONUCLEASE CSL4-RELATED"/>
    <property type="match status" value="1"/>
</dbReference>
<dbReference type="OrthoDB" id="440760at2759"/>
<evidence type="ECO:0000256" key="2">
    <source>
        <dbReference type="ARBA" id="ARBA00022490"/>
    </source>
</evidence>
<evidence type="ECO:0000256" key="1">
    <source>
        <dbReference type="ARBA" id="ARBA00004604"/>
    </source>
</evidence>
<proteinExistence type="predicted"/>
<dbReference type="Gene3D" id="2.40.50.140">
    <property type="entry name" value="Nucleic acid-binding proteins"/>
    <property type="match status" value="1"/>
</dbReference>
<feature type="domain" description="Exosome complex component CSL4 C-terminal" evidence="4">
    <location>
        <begin position="66"/>
        <end position="95"/>
    </location>
</feature>
<dbReference type="GO" id="GO:0005730">
    <property type="term" value="C:nucleolus"/>
    <property type="evidence" value="ECO:0007669"/>
    <property type="project" value="UniProtKB-SubCell"/>
</dbReference>
<feature type="domain" description="Exosome complex component N-terminal" evidence="5">
    <location>
        <begin position="6"/>
        <end position="39"/>
    </location>
</feature>
<dbReference type="InterPro" id="IPR025721">
    <property type="entry name" value="Exosome_cplx_N_dom"/>
</dbReference>
<reference evidence="6 7" key="1">
    <citation type="submission" date="2015-01" db="EMBL/GenBank/DDBJ databases">
        <title>The Genome Sequence of Ochroconis gallopava CBS43764.</title>
        <authorList>
            <consortium name="The Broad Institute Genomics Platform"/>
            <person name="Cuomo C."/>
            <person name="de Hoog S."/>
            <person name="Gorbushina A."/>
            <person name="Stielow B."/>
            <person name="Teixiera M."/>
            <person name="Abouelleil A."/>
            <person name="Chapman S.B."/>
            <person name="Priest M."/>
            <person name="Young S.K."/>
            <person name="Wortman J."/>
            <person name="Nusbaum C."/>
            <person name="Birren B."/>
        </authorList>
    </citation>
    <scope>NUCLEOTIDE SEQUENCE [LARGE SCALE GENOMIC DNA]</scope>
    <source>
        <strain evidence="6 7">CBS 43764</strain>
    </source>
</reference>
<evidence type="ECO:0000313" key="7">
    <source>
        <dbReference type="Proteomes" id="UP000053259"/>
    </source>
</evidence>
<evidence type="ECO:0000313" key="6">
    <source>
        <dbReference type="EMBL" id="KIW03835.1"/>
    </source>
</evidence>
<dbReference type="InterPro" id="IPR019495">
    <property type="entry name" value="EXOSC1_C"/>
</dbReference>
<dbReference type="SUPFAM" id="SSF50249">
    <property type="entry name" value="Nucleic acid-binding proteins"/>
    <property type="match status" value="1"/>
</dbReference>
<keyword evidence="3" id="KW-0271">Exosome</keyword>
<dbReference type="Proteomes" id="UP000053259">
    <property type="component" value="Unassembled WGS sequence"/>
</dbReference>
<dbReference type="Gene3D" id="2.40.50.100">
    <property type="match status" value="1"/>
</dbReference>
<accession>A0A0D2AB60</accession>
<dbReference type="HOGENOM" id="CLU_067135_3_0_1"/>
<dbReference type="Pfam" id="PF10447">
    <property type="entry name" value="EXOSC1"/>
    <property type="match status" value="2"/>
</dbReference>
<dbReference type="GeneID" id="27313107"/>